<feature type="chain" id="PRO_5042594667" evidence="1">
    <location>
        <begin position="21"/>
        <end position="455"/>
    </location>
</feature>
<name>A0AAJ1IJJ4_9SPIO</name>
<organism evidence="2 3">
    <name type="scientific">Candidatus Thalassospirochaeta sargassi</name>
    <dbReference type="NCBI Taxonomy" id="3119039"/>
    <lineage>
        <taxon>Bacteria</taxon>
        <taxon>Pseudomonadati</taxon>
        <taxon>Spirochaetota</taxon>
        <taxon>Spirochaetia</taxon>
        <taxon>Spirochaetales</taxon>
        <taxon>Spirochaetaceae</taxon>
        <taxon>Candidatus Thalassospirochaeta</taxon>
    </lineage>
</organism>
<dbReference type="AlphaFoldDB" id="A0AAJ1IJJ4"/>
<dbReference type="PROSITE" id="PS51257">
    <property type="entry name" value="PROKAR_LIPOPROTEIN"/>
    <property type="match status" value="1"/>
</dbReference>
<reference evidence="2 3" key="1">
    <citation type="submission" date="2022-12" db="EMBL/GenBank/DDBJ databases">
        <title>Metagenome assembled genome from gulf of manar.</title>
        <authorList>
            <person name="Kohli P."/>
            <person name="Pk S."/>
            <person name="Venkata Ramana C."/>
            <person name="Sasikala C."/>
        </authorList>
    </citation>
    <scope>NUCLEOTIDE SEQUENCE [LARGE SCALE GENOMIC DNA]</scope>
    <source>
        <strain evidence="2">JB008</strain>
    </source>
</reference>
<evidence type="ECO:0000256" key="1">
    <source>
        <dbReference type="SAM" id="SignalP"/>
    </source>
</evidence>
<feature type="signal peptide" evidence="1">
    <location>
        <begin position="1"/>
        <end position="20"/>
    </location>
</feature>
<proteinExistence type="predicted"/>
<comment type="caution">
    <text evidence="2">The sequence shown here is derived from an EMBL/GenBank/DDBJ whole genome shotgun (WGS) entry which is preliminary data.</text>
</comment>
<evidence type="ECO:0000313" key="2">
    <source>
        <dbReference type="EMBL" id="MDC7227331.1"/>
    </source>
</evidence>
<protein>
    <submittedName>
        <fullName evidence="2">LPP20 family lipoprotein</fullName>
    </submittedName>
</protein>
<keyword evidence="1" id="KW-0732">Signal</keyword>
<dbReference type="EMBL" id="JAQQAL010000024">
    <property type="protein sequence ID" value="MDC7227331.1"/>
    <property type="molecule type" value="Genomic_DNA"/>
</dbReference>
<sequence length="455" mass="50512">MYNRKTHRKNYLVMMTTALAAVLLLLGACSSAPNTPSWITDYPADNAYYIGIGGSSTGNEAEDNEIARKRAMSNLAAEISAVIMSEVNYRTTEDNKGNVEEQAMEEITQLVEQNLKAVETVDAFYSPETGYWYYMRLNKAEWLAIQKREMADIEKRVKNLVEPVLGNNGRTIAEILQVLVDGWSIVAESAYPGMIDSTLLGEQGKLIDLLERQIAMHIGALSIRIVNEEISAEAGRPVNLQFNVTSSKPNKAGQLQIDFLERNSDELLISCTTPSSGMYDDNIDLSGLTPGKNFVTAVLNTDILGFEGKPIQLNPPKSDFMIDLQKIKTGLALNYTGDIEELENETGIYGTVKALLSDTLPVKIESTGGHTFEIDFRLNYRNAPPNDYGFTIIYIKANISIIRNGANVYTYETEEFKGAGLNWTQANQKGLDKLFEDFGEYSEFAEDANKAFSID</sequence>
<evidence type="ECO:0000313" key="3">
    <source>
        <dbReference type="Proteomes" id="UP001221217"/>
    </source>
</evidence>
<dbReference type="Gene3D" id="3.10.28.20">
    <property type="entry name" value="Acetamidase/Formamidase-like domains"/>
    <property type="match status" value="1"/>
</dbReference>
<dbReference type="Proteomes" id="UP001221217">
    <property type="component" value="Unassembled WGS sequence"/>
</dbReference>
<gene>
    <name evidence="2" type="ORF">PQJ61_11270</name>
</gene>
<accession>A0AAJ1IJJ4</accession>
<keyword evidence="2" id="KW-0449">Lipoprotein</keyword>